<proteinExistence type="predicted"/>
<evidence type="ECO:0008006" key="4">
    <source>
        <dbReference type="Google" id="ProtNLM"/>
    </source>
</evidence>
<evidence type="ECO:0000256" key="1">
    <source>
        <dbReference type="SAM" id="SignalP"/>
    </source>
</evidence>
<protein>
    <recommendedName>
        <fullName evidence="4">Apple domain-containing protein</fullName>
    </recommendedName>
</protein>
<organism evidence="2 3">
    <name type="scientific">Cylicostephanus goldi</name>
    <name type="common">Nematode worm</name>
    <dbReference type="NCBI Taxonomy" id="71465"/>
    <lineage>
        <taxon>Eukaryota</taxon>
        <taxon>Metazoa</taxon>
        <taxon>Ecdysozoa</taxon>
        <taxon>Nematoda</taxon>
        <taxon>Chromadorea</taxon>
        <taxon>Rhabditida</taxon>
        <taxon>Rhabditina</taxon>
        <taxon>Rhabditomorpha</taxon>
        <taxon>Strongyloidea</taxon>
        <taxon>Strongylidae</taxon>
        <taxon>Cylicostephanus</taxon>
    </lineage>
</organism>
<dbReference type="OrthoDB" id="10513291at2759"/>
<feature type="chain" id="PRO_5018287864" description="Apple domain-containing protein" evidence="1">
    <location>
        <begin position="19"/>
        <end position="73"/>
    </location>
</feature>
<dbReference type="AlphaFoldDB" id="A0A3P6SKS5"/>
<evidence type="ECO:0000313" key="3">
    <source>
        <dbReference type="Proteomes" id="UP000271889"/>
    </source>
</evidence>
<dbReference type="Proteomes" id="UP000271889">
    <property type="component" value="Unassembled WGS sequence"/>
</dbReference>
<keyword evidence="1" id="KW-0732">Signal</keyword>
<reference evidence="2 3" key="1">
    <citation type="submission" date="2018-11" db="EMBL/GenBank/DDBJ databases">
        <authorList>
            <consortium name="Pathogen Informatics"/>
        </authorList>
    </citation>
    <scope>NUCLEOTIDE SEQUENCE [LARGE SCALE GENOMIC DNA]</scope>
</reference>
<feature type="signal peptide" evidence="1">
    <location>
        <begin position="1"/>
        <end position="18"/>
    </location>
</feature>
<keyword evidence="3" id="KW-1185">Reference proteome</keyword>
<name>A0A3P6SKS5_CYLGO</name>
<sequence>MLLELIFALYLLNKQIHAVRDVTFKEVNGIFNASMLYQRTINDEVLCLNICYDQKQCRFVHYSEVLCHLQSSF</sequence>
<gene>
    <name evidence="2" type="ORF">CGOC_LOCUS6609</name>
</gene>
<dbReference type="EMBL" id="UYRV01021837">
    <property type="protein sequence ID" value="VDK70333.1"/>
    <property type="molecule type" value="Genomic_DNA"/>
</dbReference>
<accession>A0A3P6SKS5</accession>
<evidence type="ECO:0000313" key="2">
    <source>
        <dbReference type="EMBL" id="VDK70333.1"/>
    </source>
</evidence>